<evidence type="ECO:0000256" key="1">
    <source>
        <dbReference type="ARBA" id="ARBA00004196"/>
    </source>
</evidence>
<dbReference type="PROSITE" id="PS51257">
    <property type="entry name" value="PROKAR_LIPOPROTEIN"/>
    <property type="match status" value="1"/>
</dbReference>
<evidence type="ECO:0000313" key="7">
    <source>
        <dbReference type="Proteomes" id="UP001501581"/>
    </source>
</evidence>
<comment type="caution">
    <text evidence="6">The sequence shown here is derived from an EMBL/GenBank/DDBJ whole genome shotgun (WGS) entry which is preliminary data.</text>
</comment>
<name>A0ABN1TJU6_9ACTN</name>
<sequence length="328" mass="33812">MSRFNSKAILAGVSVVALTATLAACGEDSGSSSDGGAVRMAFVNGFSGGGPVDDFVAGLTCYADKNDLDDPVITVADGDVNKQLNDIDSLVARSGQIDGLFVMPVDPAALKPAYDRAKDADMAVIDPVSPDAEGKFATDASSHVAPDDAGVPALMVSYLSENHADVKRVALLSPPPGQPMSDQRASLFKEEAATAGIEVARELNMEKITTEEAQKKVEDLLTSDKSIDAIFAQNGAMARGAALAAKSQGVDLVIISIDSDAETLAAVKSGDIDAAFGADLFNLAYQASVQAEKVKAGEKVDFLSLPYETYTSANAAVAGAAERCAAVK</sequence>
<dbReference type="PANTHER" id="PTHR46847:SF1">
    <property type="entry name" value="D-ALLOSE-BINDING PERIPLASMIC PROTEIN-RELATED"/>
    <property type="match status" value="1"/>
</dbReference>
<evidence type="ECO:0000313" key="6">
    <source>
        <dbReference type="EMBL" id="GAA1090504.1"/>
    </source>
</evidence>
<dbReference type="Pfam" id="PF13407">
    <property type="entry name" value="Peripla_BP_4"/>
    <property type="match status" value="1"/>
</dbReference>
<evidence type="ECO:0000256" key="4">
    <source>
        <dbReference type="SAM" id="SignalP"/>
    </source>
</evidence>
<dbReference type="EMBL" id="BAAALG010000001">
    <property type="protein sequence ID" value="GAA1090504.1"/>
    <property type="molecule type" value="Genomic_DNA"/>
</dbReference>
<dbReference type="CDD" id="cd01536">
    <property type="entry name" value="PBP1_ABC_sugar_binding-like"/>
    <property type="match status" value="1"/>
</dbReference>
<accession>A0ABN1TJU6</accession>
<keyword evidence="3 4" id="KW-0732">Signal</keyword>
<comment type="subcellular location">
    <subcellularLocation>
        <location evidence="1">Cell envelope</location>
    </subcellularLocation>
</comment>
<dbReference type="Gene3D" id="3.40.50.2300">
    <property type="match status" value="2"/>
</dbReference>
<proteinExistence type="inferred from homology"/>
<evidence type="ECO:0000256" key="3">
    <source>
        <dbReference type="ARBA" id="ARBA00022729"/>
    </source>
</evidence>
<dbReference type="PANTHER" id="PTHR46847">
    <property type="entry name" value="D-ALLOSE-BINDING PERIPLASMIC PROTEIN-RELATED"/>
    <property type="match status" value="1"/>
</dbReference>
<dbReference type="RefSeq" id="WP_343990209.1">
    <property type="nucleotide sequence ID" value="NZ_BAAALG010000001.1"/>
</dbReference>
<gene>
    <name evidence="6" type="ORF">GCM10009668_01360</name>
</gene>
<feature type="domain" description="Periplasmic binding protein" evidence="5">
    <location>
        <begin position="56"/>
        <end position="299"/>
    </location>
</feature>
<comment type="similarity">
    <text evidence="2">Belongs to the bacterial solute-binding protein 2 family.</text>
</comment>
<dbReference type="InterPro" id="IPR028082">
    <property type="entry name" value="Peripla_BP_I"/>
</dbReference>
<feature type="signal peptide" evidence="4">
    <location>
        <begin position="1"/>
        <end position="23"/>
    </location>
</feature>
<feature type="chain" id="PRO_5046572959" description="Periplasmic binding protein domain-containing protein" evidence="4">
    <location>
        <begin position="24"/>
        <end position="328"/>
    </location>
</feature>
<protein>
    <recommendedName>
        <fullName evidence="5">Periplasmic binding protein domain-containing protein</fullName>
    </recommendedName>
</protein>
<organism evidence="6 7">
    <name type="scientific">Nocardioides dubius</name>
    <dbReference type="NCBI Taxonomy" id="317019"/>
    <lineage>
        <taxon>Bacteria</taxon>
        <taxon>Bacillati</taxon>
        <taxon>Actinomycetota</taxon>
        <taxon>Actinomycetes</taxon>
        <taxon>Propionibacteriales</taxon>
        <taxon>Nocardioidaceae</taxon>
        <taxon>Nocardioides</taxon>
    </lineage>
</organism>
<evidence type="ECO:0000259" key="5">
    <source>
        <dbReference type="Pfam" id="PF13407"/>
    </source>
</evidence>
<dbReference type="Proteomes" id="UP001501581">
    <property type="component" value="Unassembled WGS sequence"/>
</dbReference>
<reference evidence="6 7" key="1">
    <citation type="journal article" date="2019" name="Int. J. Syst. Evol. Microbiol.">
        <title>The Global Catalogue of Microorganisms (GCM) 10K type strain sequencing project: providing services to taxonomists for standard genome sequencing and annotation.</title>
        <authorList>
            <consortium name="The Broad Institute Genomics Platform"/>
            <consortium name="The Broad Institute Genome Sequencing Center for Infectious Disease"/>
            <person name="Wu L."/>
            <person name="Ma J."/>
        </authorList>
    </citation>
    <scope>NUCLEOTIDE SEQUENCE [LARGE SCALE GENOMIC DNA]</scope>
    <source>
        <strain evidence="6 7">JCM 13008</strain>
    </source>
</reference>
<dbReference type="SUPFAM" id="SSF53822">
    <property type="entry name" value="Periplasmic binding protein-like I"/>
    <property type="match status" value="1"/>
</dbReference>
<dbReference type="InterPro" id="IPR025997">
    <property type="entry name" value="SBP_2_dom"/>
</dbReference>
<evidence type="ECO:0000256" key="2">
    <source>
        <dbReference type="ARBA" id="ARBA00007639"/>
    </source>
</evidence>
<keyword evidence="7" id="KW-1185">Reference proteome</keyword>